<dbReference type="InterPro" id="IPR013785">
    <property type="entry name" value="Aldolase_TIM"/>
</dbReference>
<comment type="cofactor">
    <cofactor evidence="1">
        <name>FMN</name>
        <dbReference type="ChEBI" id="CHEBI:58210"/>
    </cofactor>
</comment>
<gene>
    <name evidence="7" type="ORF">CEUR00632_LOCUS5558</name>
</gene>
<evidence type="ECO:0000256" key="6">
    <source>
        <dbReference type="ARBA" id="ARBA00023033"/>
    </source>
</evidence>
<dbReference type="GO" id="GO:0018580">
    <property type="term" value="F:nitronate monooxygenase activity"/>
    <property type="evidence" value="ECO:0007669"/>
    <property type="project" value="InterPro"/>
</dbReference>
<dbReference type="CDD" id="cd04730">
    <property type="entry name" value="NPD_like"/>
    <property type="match status" value="1"/>
</dbReference>
<evidence type="ECO:0008006" key="8">
    <source>
        <dbReference type="Google" id="ProtNLM"/>
    </source>
</evidence>
<dbReference type="SUPFAM" id="SSF51412">
    <property type="entry name" value="Inosine monophosphate dehydrogenase (IMPDH)"/>
    <property type="match status" value="1"/>
</dbReference>
<accession>A0A7R9YSM6</accession>
<comment type="similarity">
    <text evidence="2">Belongs to the nitronate monooxygenase family. NMO class I subfamily.</text>
</comment>
<dbReference type="Gene3D" id="3.20.20.70">
    <property type="entry name" value="Aldolase class I"/>
    <property type="match status" value="1"/>
</dbReference>
<evidence type="ECO:0000256" key="4">
    <source>
        <dbReference type="ARBA" id="ARBA00022643"/>
    </source>
</evidence>
<dbReference type="InterPro" id="IPR004136">
    <property type="entry name" value="NMO"/>
</dbReference>
<keyword evidence="4" id="KW-0288">FMN</keyword>
<dbReference type="PANTHER" id="PTHR42747">
    <property type="entry name" value="NITRONATE MONOOXYGENASE-RELATED"/>
    <property type="match status" value="1"/>
</dbReference>
<keyword evidence="5" id="KW-0560">Oxidoreductase</keyword>
<sequence>MVIGTATCVREAVQLEAAGVDAIVAQGSEAGGHRGTWYSSGDFRSGCLLPLRELLPAVATAVRLPALAAGGIGDGRGIAEAMRAGASAAVVGTAYMACAEAATPPFHKAALLCDAVRRHGATAVTQVVSGKPGRVLLLPPGHGGATGVAGPLAFSPQGSAAPMAALPTQPIVELETAYGSSLPNHWFLLPACATGAAVKQWYKAQQRVRHNSEGSADSCGTGAVQCGEMGELEIEAAAMYPSLWAGTNFAACSSVGAGELTAKLAACAAAAASVRDNQPAAQQLLSRWIHTPQSGRL</sequence>
<evidence type="ECO:0000256" key="3">
    <source>
        <dbReference type="ARBA" id="ARBA00022630"/>
    </source>
</evidence>
<evidence type="ECO:0000256" key="1">
    <source>
        <dbReference type="ARBA" id="ARBA00001917"/>
    </source>
</evidence>
<evidence type="ECO:0000313" key="7">
    <source>
        <dbReference type="EMBL" id="CAD8285520.1"/>
    </source>
</evidence>
<dbReference type="AlphaFoldDB" id="A0A7R9YSM6"/>
<name>A0A7R9YSM6_9CHLO</name>
<organism evidence="7">
    <name type="scientific">Chlamydomonas euryale</name>
    <dbReference type="NCBI Taxonomy" id="1486919"/>
    <lineage>
        <taxon>Eukaryota</taxon>
        <taxon>Viridiplantae</taxon>
        <taxon>Chlorophyta</taxon>
        <taxon>core chlorophytes</taxon>
        <taxon>Chlorophyceae</taxon>
        <taxon>CS clade</taxon>
        <taxon>Chlamydomonadales</taxon>
        <taxon>Chlamydomonadaceae</taxon>
        <taxon>Chlamydomonas</taxon>
    </lineage>
</organism>
<dbReference type="EMBL" id="HBEC01012078">
    <property type="protein sequence ID" value="CAD8285520.1"/>
    <property type="molecule type" value="Transcribed_RNA"/>
</dbReference>
<evidence type="ECO:0000256" key="2">
    <source>
        <dbReference type="ARBA" id="ARBA00009881"/>
    </source>
</evidence>
<keyword evidence="3" id="KW-0285">Flavoprotein</keyword>
<dbReference type="Pfam" id="PF03060">
    <property type="entry name" value="NMO"/>
    <property type="match status" value="1"/>
</dbReference>
<keyword evidence="6" id="KW-0503">Monooxygenase</keyword>
<evidence type="ECO:0000256" key="5">
    <source>
        <dbReference type="ARBA" id="ARBA00023002"/>
    </source>
</evidence>
<protein>
    <recommendedName>
        <fullName evidence="8">Nitronate monooxygenase domain-containing protein</fullName>
    </recommendedName>
</protein>
<proteinExistence type="inferred from homology"/>
<dbReference type="PANTHER" id="PTHR42747:SF3">
    <property type="entry name" value="NITRONATE MONOOXYGENASE-RELATED"/>
    <property type="match status" value="1"/>
</dbReference>
<reference evidence="7" key="1">
    <citation type="submission" date="2021-01" db="EMBL/GenBank/DDBJ databases">
        <authorList>
            <person name="Corre E."/>
            <person name="Pelletier E."/>
            <person name="Niang G."/>
            <person name="Scheremetjew M."/>
            <person name="Finn R."/>
            <person name="Kale V."/>
            <person name="Holt S."/>
            <person name="Cochrane G."/>
            <person name="Meng A."/>
            <person name="Brown T."/>
            <person name="Cohen L."/>
        </authorList>
    </citation>
    <scope>NUCLEOTIDE SEQUENCE</scope>
    <source>
        <strain evidence="7">CCMP219</strain>
    </source>
</reference>